<dbReference type="InterPro" id="IPR003439">
    <property type="entry name" value="ABC_transporter-like_ATP-bd"/>
</dbReference>
<evidence type="ECO:0000256" key="5">
    <source>
        <dbReference type="ARBA" id="ARBA00022741"/>
    </source>
</evidence>
<sequence length="335" mass="35954">MSETGHREAAVRVSGLTLGTSRDRAPLPLVSNVSFEVRPGEMLGLVGESGSGKTLTGSAVAGLLPRGVRRLSGEIELAGGLAEGEGVPRRSRSDLAMVFQNPMTSLNPSVRIGDQVMEAVRLNRPKIPKREAGKEALAVLERVEIPRAEERMRQYPFEFSGGMRQRVMIAIAIATNPKVLIADEPTTALDVTVQQGVMDLIDRLRAELGLAVLLISHDLAVVSERCDRLLVMYAGEIVESGDARTVLDRPLHPYVDGLMRCIPEVALRLGELRSLPGGVPAPGDMPAGCRFAPRCGLRVDACVSAHPPLEEVRPGRGVRCVRAGDRVVMAGGRDV</sequence>
<dbReference type="InterPro" id="IPR003593">
    <property type="entry name" value="AAA+_ATPase"/>
</dbReference>
<dbReference type="PANTHER" id="PTHR43297:SF2">
    <property type="entry name" value="DIPEPTIDE TRANSPORT ATP-BINDING PROTEIN DPPD"/>
    <property type="match status" value="1"/>
</dbReference>
<accession>A0A852U1I2</accession>
<keyword evidence="6 9" id="KW-0067">ATP-binding</keyword>
<proteinExistence type="inferred from homology"/>
<feature type="domain" description="ABC transporter" evidence="8">
    <location>
        <begin position="11"/>
        <end position="259"/>
    </location>
</feature>
<dbReference type="Pfam" id="PF00005">
    <property type="entry name" value="ABC_tran"/>
    <property type="match status" value="1"/>
</dbReference>
<evidence type="ECO:0000256" key="7">
    <source>
        <dbReference type="ARBA" id="ARBA00023136"/>
    </source>
</evidence>
<dbReference type="CDD" id="cd03257">
    <property type="entry name" value="ABC_NikE_OppD_transporters"/>
    <property type="match status" value="1"/>
</dbReference>
<keyword evidence="3" id="KW-0813">Transport</keyword>
<evidence type="ECO:0000313" key="9">
    <source>
        <dbReference type="EMBL" id="NYE47850.1"/>
    </source>
</evidence>
<dbReference type="NCBIfam" id="TIGR01727">
    <property type="entry name" value="oligo_HPY"/>
    <property type="match status" value="1"/>
</dbReference>
<evidence type="ECO:0000256" key="6">
    <source>
        <dbReference type="ARBA" id="ARBA00022840"/>
    </source>
</evidence>
<evidence type="ECO:0000256" key="1">
    <source>
        <dbReference type="ARBA" id="ARBA00004202"/>
    </source>
</evidence>
<dbReference type="PROSITE" id="PS50893">
    <property type="entry name" value="ABC_TRANSPORTER_2"/>
    <property type="match status" value="1"/>
</dbReference>
<reference evidence="9 10" key="1">
    <citation type="submission" date="2020-07" db="EMBL/GenBank/DDBJ databases">
        <title>Sequencing the genomes of 1000 actinobacteria strains.</title>
        <authorList>
            <person name="Klenk H.-P."/>
        </authorList>
    </citation>
    <scope>NUCLEOTIDE SEQUENCE [LARGE SCALE GENOMIC DNA]</scope>
    <source>
        <strain evidence="9 10">CXB654</strain>
    </source>
</reference>
<evidence type="ECO:0000256" key="2">
    <source>
        <dbReference type="ARBA" id="ARBA00005417"/>
    </source>
</evidence>
<dbReference type="Proteomes" id="UP000589036">
    <property type="component" value="Unassembled WGS sequence"/>
</dbReference>
<dbReference type="SUPFAM" id="SSF52540">
    <property type="entry name" value="P-loop containing nucleoside triphosphate hydrolases"/>
    <property type="match status" value="1"/>
</dbReference>
<dbReference type="RefSeq" id="WP_179643731.1">
    <property type="nucleotide sequence ID" value="NZ_BAAAYY010000003.1"/>
</dbReference>
<comment type="caution">
    <text evidence="9">The sequence shown here is derived from an EMBL/GenBank/DDBJ whole genome shotgun (WGS) entry which is preliminary data.</text>
</comment>
<dbReference type="InterPro" id="IPR050388">
    <property type="entry name" value="ABC_Ni/Peptide_Import"/>
</dbReference>
<dbReference type="AlphaFoldDB" id="A0A852U1I2"/>
<dbReference type="SMART" id="SM00382">
    <property type="entry name" value="AAA"/>
    <property type="match status" value="1"/>
</dbReference>
<gene>
    <name evidence="9" type="ORF">HDA32_002970</name>
</gene>
<dbReference type="Pfam" id="PF08352">
    <property type="entry name" value="oligo_HPY"/>
    <property type="match status" value="1"/>
</dbReference>
<evidence type="ECO:0000259" key="8">
    <source>
        <dbReference type="PROSITE" id="PS50893"/>
    </source>
</evidence>
<dbReference type="PROSITE" id="PS00211">
    <property type="entry name" value="ABC_TRANSPORTER_1"/>
    <property type="match status" value="1"/>
</dbReference>
<protein>
    <submittedName>
        <fullName evidence="9">Oligopeptide/dipeptide ABC transporter ATP-binding protein</fullName>
    </submittedName>
</protein>
<dbReference type="GO" id="GO:0015833">
    <property type="term" value="P:peptide transport"/>
    <property type="evidence" value="ECO:0007669"/>
    <property type="project" value="InterPro"/>
</dbReference>
<dbReference type="GO" id="GO:0005886">
    <property type="term" value="C:plasma membrane"/>
    <property type="evidence" value="ECO:0007669"/>
    <property type="project" value="UniProtKB-SubCell"/>
</dbReference>
<evidence type="ECO:0000313" key="10">
    <source>
        <dbReference type="Proteomes" id="UP000589036"/>
    </source>
</evidence>
<dbReference type="EMBL" id="JACCCC010000001">
    <property type="protein sequence ID" value="NYE47850.1"/>
    <property type="molecule type" value="Genomic_DNA"/>
</dbReference>
<dbReference type="InterPro" id="IPR017871">
    <property type="entry name" value="ABC_transporter-like_CS"/>
</dbReference>
<dbReference type="FunFam" id="3.40.50.300:FF:000016">
    <property type="entry name" value="Oligopeptide ABC transporter ATP-binding component"/>
    <property type="match status" value="1"/>
</dbReference>
<keyword evidence="10" id="KW-1185">Reference proteome</keyword>
<keyword evidence="7" id="KW-0472">Membrane</keyword>
<dbReference type="GO" id="GO:0005524">
    <property type="term" value="F:ATP binding"/>
    <property type="evidence" value="ECO:0007669"/>
    <property type="project" value="UniProtKB-KW"/>
</dbReference>
<dbReference type="InterPro" id="IPR027417">
    <property type="entry name" value="P-loop_NTPase"/>
</dbReference>
<evidence type="ECO:0000256" key="3">
    <source>
        <dbReference type="ARBA" id="ARBA00022448"/>
    </source>
</evidence>
<dbReference type="InterPro" id="IPR013563">
    <property type="entry name" value="Oligopep_ABC_C"/>
</dbReference>
<keyword evidence="4" id="KW-1003">Cell membrane</keyword>
<organism evidence="9 10">
    <name type="scientific">Spinactinospora alkalitolerans</name>
    <dbReference type="NCBI Taxonomy" id="687207"/>
    <lineage>
        <taxon>Bacteria</taxon>
        <taxon>Bacillati</taxon>
        <taxon>Actinomycetota</taxon>
        <taxon>Actinomycetes</taxon>
        <taxon>Streptosporangiales</taxon>
        <taxon>Nocardiopsidaceae</taxon>
        <taxon>Spinactinospora</taxon>
    </lineage>
</organism>
<name>A0A852U1I2_9ACTN</name>
<evidence type="ECO:0000256" key="4">
    <source>
        <dbReference type="ARBA" id="ARBA00022475"/>
    </source>
</evidence>
<comment type="similarity">
    <text evidence="2">Belongs to the ABC transporter superfamily.</text>
</comment>
<dbReference type="GO" id="GO:0016887">
    <property type="term" value="F:ATP hydrolysis activity"/>
    <property type="evidence" value="ECO:0007669"/>
    <property type="project" value="InterPro"/>
</dbReference>
<dbReference type="Gene3D" id="3.40.50.300">
    <property type="entry name" value="P-loop containing nucleotide triphosphate hydrolases"/>
    <property type="match status" value="1"/>
</dbReference>
<comment type="subcellular location">
    <subcellularLocation>
        <location evidence="1">Cell membrane</location>
        <topology evidence="1">Peripheral membrane protein</topology>
    </subcellularLocation>
</comment>
<dbReference type="PANTHER" id="PTHR43297">
    <property type="entry name" value="OLIGOPEPTIDE TRANSPORT ATP-BINDING PROTEIN APPD"/>
    <property type="match status" value="1"/>
</dbReference>
<keyword evidence="5" id="KW-0547">Nucleotide-binding</keyword>